<dbReference type="InterPro" id="IPR035905">
    <property type="entry name" value="Barstar-like_sf"/>
</dbReference>
<dbReference type="AlphaFoldDB" id="A0A853C5Z1"/>
<dbReference type="RefSeq" id="WP_179668327.1">
    <property type="nucleotide sequence ID" value="NZ_JACCFP010000001.1"/>
</dbReference>
<sequence>MSGLAAVIAGKHGPGVHHWHSGLEVADVRHSVEHAGWTFGYVDGVALEKKREVLRAIGDALSFPDHYGANFDALRDCLRDVAEPTVLLWEGWGSLARAEPEVFEKVCRVLGNRDGGPPFEVLLRGPGPETGLESLD</sequence>
<evidence type="ECO:0000256" key="1">
    <source>
        <dbReference type="ARBA" id="ARBA00006845"/>
    </source>
</evidence>
<gene>
    <name evidence="3" type="ORF">HNR19_002596</name>
</gene>
<protein>
    <submittedName>
        <fullName evidence="3">RNAse (Barnase) inhibitor barstar</fullName>
    </submittedName>
</protein>
<organism evidence="3 4">
    <name type="scientific">Nocardioides thalensis</name>
    <dbReference type="NCBI Taxonomy" id="1914755"/>
    <lineage>
        <taxon>Bacteria</taxon>
        <taxon>Bacillati</taxon>
        <taxon>Actinomycetota</taxon>
        <taxon>Actinomycetes</taxon>
        <taxon>Propionibacteriales</taxon>
        <taxon>Nocardioidaceae</taxon>
        <taxon>Nocardioides</taxon>
    </lineage>
</organism>
<reference evidence="3 4" key="1">
    <citation type="submission" date="2020-07" db="EMBL/GenBank/DDBJ databases">
        <title>Sequencing the genomes of 1000 actinobacteria strains.</title>
        <authorList>
            <person name="Klenk H.-P."/>
        </authorList>
    </citation>
    <scope>NUCLEOTIDE SEQUENCE [LARGE SCALE GENOMIC DNA]</scope>
    <source>
        <strain evidence="3 4">DSM 103833</strain>
    </source>
</reference>
<dbReference type="EMBL" id="JACCFP010000001">
    <property type="protein sequence ID" value="NYJ01898.1"/>
    <property type="molecule type" value="Genomic_DNA"/>
</dbReference>
<comment type="caution">
    <text evidence="3">The sequence shown here is derived from an EMBL/GenBank/DDBJ whole genome shotgun (WGS) entry which is preliminary data.</text>
</comment>
<evidence type="ECO:0000259" key="2">
    <source>
        <dbReference type="Pfam" id="PF01337"/>
    </source>
</evidence>
<dbReference type="Pfam" id="PF01337">
    <property type="entry name" value="Barstar"/>
    <property type="match status" value="1"/>
</dbReference>
<name>A0A853C5Z1_9ACTN</name>
<accession>A0A853C5Z1</accession>
<evidence type="ECO:0000313" key="4">
    <source>
        <dbReference type="Proteomes" id="UP000530424"/>
    </source>
</evidence>
<dbReference type="Gene3D" id="3.30.370.10">
    <property type="entry name" value="Barstar-like"/>
    <property type="match status" value="1"/>
</dbReference>
<comment type="similarity">
    <text evidence="1">Belongs to the barstar family.</text>
</comment>
<dbReference type="InterPro" id="IPR000468">
    <property type="entry name" value="Barstar"/>
</dbReference>
<dbReference type="SUPFAM" id="SSF52038">
    <property type="entry name" value="Barstar-related"/>
    <property type="match status" value="1"/>
</dbReference>
<keyword evidence="4" id="KW-1185">Reference proteome</keyword>
<feature type="domain" description="Barstar (barnase inhibitor)" evidence="2">
    <location>
        <begin position="39"/>
        <end position="111"/>
    </location>
</feature>
<proteinExistence type="inferred from homology"/>
<dbReference type="Proteomes" id="UP000530424">
    <property type="component" value="Unassembled WGS sequence"/>
</dbReference>
<evidence type="ECO:0000313" key="3">
    <source>
        <dbReference type="EMBL" id="NYJ01898.1"/>
    </source>
</evidence>